<dbReference type="EMBL" id="CAHIKZ030000480">
    <property type="protein sequence ID" value="CAE1176386.1"/>
    <property type="molecule type" value="Genomic_DNA"/>
</dbReference>
<evidence type="ECO:0000256" key="2">
    <source>
        <dbReference type="SAM" id="SignalP"/>
    </source>
</evidence>
<evidence type="ECO:0000313" key="3">
    <source>
        <dbReference type="EMBL" id="CAE1176386.1"/>
    </source>
</evidence>
<proteinExistence type="predicted"/>
<evidence type="ECO:0000256" key="1">
    <source>
        <dbReference type="SAM" id="Phobius"/>
    </source>
</evidence>
<feature type="transmembrane region" description="Helical" evidence="1">
    <location>
        <begin position="106"/>
        <end position="127"/>
    </location>
</feature>
<accession>A0A812BB42</accession>
<keyword evidence="1" id="KW-1133">Transmembrane helix</keyword>
<keyword evidence="1" id="KW-0472">Membrane</keyword>
<sequence>MYVCLSSLCMSFLLPPCLSPDSLSSFPLLVFLNVCLSFLLYVCLSYFRLLLNVYLSFFYMYVFLTSVCFSRDSLSSFPLLLNVCLSFFSMYVFLTSVCLSPDSLSSFPLLLNVCLSVFLLLSSLVCLSRDSSSFPLDSLSSLHSVSLLNVCLSFFSMYVFLTSACFSPVSLSSFLC</sequence>
<feature type="chain" id="PRO_5032306258" description="NADH dehydrogenase subunit 6" evidence="2">
    <location>
        <begin position="20"/>
        <end position="176"/>
    </location>
</feature>
<feature type="transmembrane region" description="Helical" evidence="1">
    <location>
        <begin position="74"/>
        <end position="94"/>
    </location>
</feature>
<evidence type="ECO:0000313" key="4">
    <source>
        <dbReference type="Proteomes" id="UP000597762"/>
    </source>
</evidence>
<evidence type="ECO:0008006" key="5">
    <source>
        <dbReference type="Google" id="ProtNLM"/>
    </source>
</evidence>
<reference evidence="3" key="1">
    <citation type="submission" date="2021-01" db="EMBL/GenBank/DDBJ databases">
        <authorList>
            <person name="Li R."/>
            <person name="Bekaert M."/>
        </authorList>
    </citation>
    <scope>NUCLEOTIDE SEQUENCE</scope>
    <source>
        <strain evidence="3">Farmed</strain>
    </source>
</reference>
<organism evidence="3 4">
    <name type="scientific">Acanthosepion pharaonis</name>
    <name type="common">Pharaoh cuttlefish</name>
    <name type="synonym">Sepia pharaonis</name>
    <dbReference type="NCBI Taxonomy" id="158019"/>
    <lineage>
        <taxon>Eukaryota</taxon>
        <taxon>Metazoa</taxon>
        <taxon>Spiralia</taxon>
        <taxon>Lophotrochozoa</taxon>
        <taxon>Mollusca</taxon>
        <taxon>Cephalopoda</taxon>
        <taxon>Coleoidea</taxon>
        <taxon>Decapodiformes</taxon>
        <taxon>Sepiida</taxon>
        <taxon>Sepiina</taxon>
        <taxon>Sepiidae</taxon>
        <taxon>Acanthosepion</taxon>
    </lineage>
</organism>
<comment type="caution">
    <text evidence="3">The sequence shown here is derived from an EMBL/GenBank/DDBJ whole genome shotgun (WGS) entry which is preliminary data.</text>
</comment>
<dbReference type="AlphaFoldDB" id="A0A812BB42"/>
<name>A0A812BB42_ACAPH</name>
<dbReference type="Proteomes" id="UP000597762">
    <property type="component" value="Unassembled WGS sequence"/>
</dbReference>
<feature type="signal peptide" evidence="2">
    <location>
        <begin position="1"/>
        <end position="19"/>
    </location>
</feature>
<keyword evidence="1" id="KW-0812">Transmembrane</keyword>
<feature type="transmembrane region" description="Helical" evidence="1">
    <location>
        <begin position="147"/>
        <end position="169"/>
    </location>
</feature>
<keyword evidence="2" id="KW-0732">Signal</keyword>
<keyword evidence="4" id="KW-1185">Reference proteome</keyword>
<protein>
    <recommendedName>
        <fullName evidence="5">NADH dehydrogenase subunit 6</fullName>
    </recommendedName>
</protein>
<feature type="transmembrane region" description="Helical" evidence="1">
    <location>
        <begin position="30"/>
        <end position="62"/>
    </location>
</feature>
<gene>
    <name evidence="3" type="ORF">SPHA_14138</name>
</gene>